<dbReference type="FunFam" id="3.10.450.10:FF:000034">
    <property type="entry name" value="Cathelicidin-related peptide Oh-Cath"/>
    <property type="match status" value="1"/>
</dbReference>
<evidence type="ECO:0000256" key="8">
    <source>
        <dbReference type="ARBA" id="ARBA00022729"/>
    </source>
</evidence>
<dbReference type="GO" id="GO:0005615">
    <property type="term" value="C:extracellular space"/>
    <property type="evidence" value="ECO:0007669"/>
    <property type="project" value="TreeGrafter"/>
</dbReference>
<evidence type="ECO:0000256" key="15">
    <source>
        <dbReference type="SAM" id="SignalP"/>
    </source>
</evidence>
<dbReference type="Gene3D" id="3.10.450.10">
    <property type="match status" value="1"/>
</dbReference>
<proteinExistence type="evidence at transcript level"/>
<keyword evidence="5" id="KW-0929">Antimicrobial</keyword>
<feature type="chain" id="PRO_5005184131" description="Vipericidin" evidence="15">
    <location>
        <begin position="23"/>
        <end position="187"/>
    </location>
</feature>
<evidence type="ECO:0000256" key="1">
    <source>
        <dbReference type="ARBA" id="ARBA00004175"/>
    </source>
</evidence>
<comment type="similarity">
    <text evidence="3">Belongs to the cathelicidin family.</text>
</comment>
<sequence>MQGFFWKTLLVVAALTIGGTSSLPHKPLTYEEAVDLAVSIYNSKSREEFLYRVLDAVPPPKWDPLSESNQELNFTIKETVCPVAEERSLEECGFQEDGAVMGCTGYFFFGESPPVLVLTCEPLVEEEQQKQEEGNEEEKEEKEEDEKDQPRRVKRFRKFFKRLLKSVRRAVKKFRKKPRLIGLSTLL</sequence>
<evidence type="ECO:0000256" key="7">
    <source>
        <dbReference type="ARBA" id="ARBA00022685"/>
    </source>
</evidence>
<keyword evidence="9" id="KW-0044">Antibiotic</keyword>
<evidence type="ECO:0000256" key="11">
    <source>
        <dbReference type="ARBA" id="ARBA00023157"/>
    </source>
</evidence>
<dbReference type="InterPro" id="IPR001894">
    <property type="entry name" value="Cathelicidin-like"/>
</dbReference>
<keyword evidence="12" id="KW-1053">Target membrane</keyword>
<protein>
    <recommendedName>
        <fullName evidence="13">Vipericidin</fullName>
    </recommendedName>
</protein>
<feature type="compositionally biased region" description="Acidic residues" evidence="14">
    <location>
        <begin position="134"/>
        <end position="147"/>
    </location>
</feature>
<dbReference type="PANTHER" id="PTHR10206:SF4">
    <property type="entry name" value="NEUTROPHILIC GRANULE PROTEIN"/>
    <property type="match status" value="1"/>
</dbReference>
<accession>A0A0G3DRW6</accession>
<keyword evidence="11" id="KW-1015">Disulfide bond</keyword>
<evidence type="ECO:0000256" key="10">
    <source>
        <dbReference type="ARBA" id="ARBA00023136"/>
    </source>
</evidence>
<dbReference type="SMR" id="A0A0G3DRW6"/>
<evidence type="ECO:0000256" key="5">
    <source>
        <dbReference type="ARBA" id="ARBA00022529"/>
    </source>
</evidence>
<keyword evidence="6" id="KW-1052">Target cell membrane</keyword>
<evidence type="ECO:0000313" key="16">
    <source>
        <dbReference type="EMBL" id="AKJ54480.1"/>
    </source>
</evidence>
<evidence type="ECO:0000256" key="12">
    <source>
        <dbReference type="ARBA" id="ARBA00023298"/>
    </source>
</evidence>
<name>A0A0G3DRW6_HYDCY</name>
<dbReference type="GO" id="GO:0044218">
    <property type="term" value="C:other organism cell membrane"/>
    <property type="evidence" value="ECO:0007669"/>
    <property type="project" value="UniProtKB-KW"/>
</dbReference>
<keyword evidence="8 15" id="KW-0732">Signal</keyword>
<evidence type="ECO:0000256" key="4">
    <source>
        <dbReference type="ARBA" id="ARBA00022525"/>
    </source>
</evidence>
<evidence type="ECO:0000256" key="3">
    <source>
        <dbReference type="ARBA" id="ARBA00005320"/>
    </source>
</evidence>
<evidence type="ECO:0000256" key="13">
    <source>
        <dbReference type="ARBA" id="ARBA00030320"/>
    </source>
</evidence>
<evidence type="ECO:0000256" key="14">
    <source>
        <dbReference type="SAM" id="MobiDB-lite"/>
    </source>
</evidence>
<keyword evidence="7" id="KW-0165">Cleavage on pair of basic residues</keyword>
<dbReference type="SUPFAM" id="SSF54403">
    <property type="entry name" value="Cystatin/monellin"/>
    <property type="match status" value="1"/>
</dbReference>
<dbReference type="GO" id="GO:0042742">
    <property type="term" value="P:defense response to bacterium"/>
    <property type="evidence" value="ECO:0007669"/>
    <property type="project" value="UniProtKB-KW"/>
</dbReference>
<feature type="signal peptide" evidence="15">
    <location>
        <begin position="1"/>
        <end position="22"/>
    </location>
</feature>
<keyword evidence="10" id="KW-0472">Membrane</keyword>
<dbReference type="EMBL" id="KP202856">
    <property type="protein sequence ID" value="AKJ54480.1"/>
    <property type="molecule type" value="mRNA"/>
</dbReference>
<dbReference type="AlphaFoldDB" id="A0A0G3DRW6"/>
<organism evidence="16">
    <name type="scientific">Hydrophis cyanocinctus</name>
    <name type="common">Asian annulated sea snake</name>
    <name type="synonym">Leioselasma cyanocincta</name>
    <dbReference type="NCBI Taxonomy" id="8686"/>
    <lineage>
        <taxon>Eukaryota</taxon>
        <taxon>Metazoa</taxon>
        <taxon>Chordata</taxon>
        <taxon>Craniata</taxon>
        <taxon>Vertebrata</taxon>
        <taxon>Euteleostomi</taxon>
        <taxon>Lepidosauria</taxon>
        <taxon>Squamata</taxon>
        <taxon>Bifurcata</taxon>
        <taxon>Unidentata</taxon>
        <taxon>Episquamata</taxon>
        <taxon>Toxicofera</taxon>
        <taxon>Serpentes</taxon>
        <taxon>Colubroidea</taxon>
        <taxon>Elapidae</taxon>
        <taxon>Hydrophiinae</taxon>
        <taxon>Hydrophis</taxon>
    </lineage>
</organism>
<feature type="region of interest" description="Disordered" evidence="14">
    <location>
        <begin position="127"/>
        <end position="150"/>
    </location>
</feature>
<evidence type="ECO:0000256" key="9">
    <source>
        <dbReference type="ARBA" id="ARBA00023022"/>
    </source>
</evidence>
<dbReference type="PANTHER" id="PTHR10206">
    <property type="entry name" value="CATHELICIDIN"/>
    <property type="match status" value="1"/>
</dbReference>
<reference evidence="16" key="1">
    <citation type="journal article" date="2015" name="J. Biol. Chem.">
        <title>Identification and Characterization of the First Cathelicidin from Sea Snakes with Potent Antimicrobial and Anti-inflammatory Activity and Special Mechanism.</title>
        <authorList>
            <person name="Wei L."/>
            <person name="Gao J."/>
            <person name="Zhang S."/>
            <person name="Wu S."/>
            <person name="Xie Z."/>
            <person name="Ling G."/>
            <person name="Kuang Y."/>
            <person name="Yang Y."/>
            <person name="Yu H."/>
            <person name="Wang Y."/>
        </authorList>
    </citation>
    <scope>NUCLEOTIDE SEQUENCE</scope>
</reference>
<comment type="subcellular location">
    <subcellularLocation>
        <location evidence="2">Secreted</location>
    </subcellularLocation>
    <subcellularLocation>
        <location evidence="1">Target cell membrane</location>
    </subcellularLocation>
</comment>
<evidence type="ECO:0000256" key="2">
    <source>
        <dbReference type="ARBA" id="ARBA00004613"/>
    </source>
</evidence>
<dbReference type="Pfam" id="PF00666">
    <property type="entry name" value="Cathelicidins"/>
    <property type="match status" value="1"/>
</dbReference>
<keyword evidence="4" id="KW-0964">Secreted</keyword>
<evidence type="ECO:0000256" key="6">
    <source>
        <dbReference type="ARBA" id="ARBA00022537"/>
    </source>
</evidence>
<dbReference type="InterPro" id="IPR046350">
    <property type="entry name" value="Cystatin_sf"/>
</dbReference>